<accession>A0ACA9MNM4</accession>
<sequence>QCQKLVVGKNGHLIEWKKSLKNEKLKNPIPQLRSIQILANLRQFQLFKDKTNIISDNKLSEWALKDNEKIHECDLVKRMTEQLMIHVQNSELEQVDVPKITRFSRRWKEAIALRSLEEKDT</sequence>
<protein>
    <submittedName>
        <fullName evidence="1">7143_t:CDS:1</fullName>
    </submittedName>
</protein>
<feature type="non-terminal residue" evidence="1">
    <location>
        <position position="1"/>
    </location>
</feature>
<proteinExistence type="predicted"/>
<organism evidence="1 2">
    <name type="scientific">Scutellospora calospora</name>
    <dbReference type="NCBI Taxonomy" id="85575"/>
    <lineage>
        <taxon>Eukaryota</taxon>
        <taxon>Fungi</taxon>
        <taxon>Fungi incertae sedis</taxon>
        <taxon>Mucoromycota</taxon>
        <taxon>Glomeromycotina</taxon>
        <taxon>Glomeromycetes</taxon>
        <taxon>Diversisporales</taxon>
        <taxon>Gigasporaceae</taxon>
        <taxon>Scutellospora</taxon>
    </lineage>
</organism>
<keyword evidence="2" id="KW-1185">Reference proteome</keyword>
<reference evidence="1" key="1">
    <citation type="submission" date="2021-06" db="EMBL/GenBank/DDBJ databases">
        <authorList>
            <person name="Kallberg Y."/>
            <person name="Tangrot J."/>
            <person name="Rosling A."/>
        </authorList>
    </citation>
    <scope>NUCLEOTIDE SEQUENCE</scope>
    <source>
        <strain evidence="1">AU212A</strain>
    </source>
</reference>
<dbReference type="Proteomes" id="UP000789860">
    <property type="component" value="Unassembled WGS sequence"/>
</dbReference>
<evidence type="ECO:0000313" key="1">
    <source>
        <dbReference type="EMBL" id="CAG8598581.1"/>
    </source>
</evidence>
<dbReference type="EMBL" id="CAJVPM010014021">
    <property type="protein sequence ID" value="CAG8598581.1"/>
    <property type="molecule type" value="Genomic_DNA"/>
</dbReference>
<evidence type="ECO:0000313" key="2">
    <source>
        <dbReference type="Proteomes" id="UP000789860"/>
    </source>
</evidence>
<name>A0ACA9MNM4_9GLOM</name>
<comment type="caution">
    <text evidence="1">The sequence shown here is derived from an EMBL/GenBank/DDBJ whole genome shotgun (WGS) entry which is preliminary data.</text>
</comment>
<gene>
    <name evidence="1" type="ORF">SCALOS_LOCUS6844</name>
</gene>